<evidence type="ECO:0000313" key="9">
    <source>
        <dbReference type="Proteomes" id="UP001454036"/>
    </source>
</evidence>
<comment type="subcellular location">
    <subcellularLocation>
        <location evidence="1">Nucleus</location>
    </subcellularLocation>
</comment>
<evidence type="ECO:0000256" key="3">
    <source>
        <dbReference type="ARBA" id="ARBA00023125"/>
    </source>
</evidence>
<feature type="domain" description="BHLH" evidence="7">
    <location>
        <begin position="74"/>
        <end position="126"/>
    </location>
</feature>
<comment type="caution">
    <text evidence="8">The sequence shown here is derived from an EMBL/GenBank/DDBJ whole genome shotgun (WGS) entry which is preliminary data.</text>
</comment>
<dbReference type="PANTHER" id="PTHR13935">
    <property type="entry name" value="ACHAETE-SCUTE TRANSCRIPTION FACTOR-RELATED"/>
    <property type="match status" value="1"/>
</dbReference>
<dbReference type="GO" id="GO:0000981">
    <property type="term" value="F:DNA-binding transcription factor activity, RNA polymerase II-specific"/>
    <property type="evidence" value="ECO:0007669"/>
    <property type="project" value="TreeGrafter"/>
</dbReference>
<keyword evidence="4" id="KW-0804">Transcription</keyword>
<sequence length="256" mass="29151">MQTHPSQMFSDFGWPLDDSMSQQSFDNNNNFYNIIEGETSGGSFLGLSPSPQPNNNNGWNIDDSNSDGKGVMVDKKLNHNASERDRRKKINSLYASLRSLIPESGHKKKLSIPATVSQVLKYIPEIQNEVERLIEKKEALSRKMCRRLENNTIIEAKNKQKSEVHKSFFIGTANQLGDREILIQISLLKSIKGSFSEVLLHLEQEQGLKLLNLSTFESSEGRIFHNLHLQLEKGAQVVDLQSLREKLSSFYENRLF</sequence>
<dbReference type="AlphaFoldDB" id="A0AAV3R8W3"/>
<keyword evidence="5" id="KW-0539">Nucleus</keyword>
<dbReference type="EMBL" id="BAABME010008306">
    <property type="protein sequence ID" value="GAA0172837.1"/>
    <property type="molecule type" value="Genomic_DNA"/>
</dbReference>
<name>A0AAV3R8W3_LITER</name>
<dbReference type="SUPFAM" id="SSF47459">
    <property type="entry name" value="HLH, helix-loop-helix DNA-binding domain"/>
    <property type="match status" value="1"/>
</dbReference>
<dbReference type="GO" id="GO:0000977">
    <property type="term" value="F:RNA polymerase II transcription regulatory region sequence-specific DNA binding"/>
    <property type="evidence" value="ECO:0007669"/>
    <property type="project" value="TreeGrafter"/>
</dbReference>
<evidence type="ECO:0000256" key="2">
    <source>
        <dbReference type="ARBA" id="ARBA00023015"/>
    </source>
</evidence>
<evidence type="ECO:0000313" key="8">
    <source>
        <dbReference type="EMBL" id="GAA0172837.1"/>
    </source>
</evidence>
<proteinExistence type="predicted"/>
<dbReference type="FunFam" id="4.10.280.10:FF:000074">
    <property type="entry name" value="Transcription factor ORG2"/>
    <property type="match status" value="1"/>
</dbReference>
<dbReference type="SMART" id="SM00353">
    <property type="entry name" value="HLH"/>
    <property type="match status" value="1"/>
</dbReference>
<dbReference type="InterPro" id="IPR036638">
    <property type="entry name" value="HLH_DNA-bd_sf"/>
</dbReference>
<dbReference type="GO" id="GO:0090575">
    <property type="term" value="C:RNA polymerase II transcription regulator complex"/>
    <property type="evidence" value="ECO:0007669"/>
    <property type="project" value="TreeGrafter"/>
</dbReference>
<keyword evidence="2" id="KW-0805">Transcription regulation</keyword>
<evidence type="ECO:0000256" key="5">
    <source>
        <dbReference type="ARBA" id="ARBA00023242"/>
    </source>
</evidence>
<dbReference type="InterPro" id="IPR011598">
    <property type="entry name" value="bHLH_dom"/>
</dbReference>
<feature type="compositionally biased region" description="Low complexity" evidence="6">
    <location>
        <begin position="45"/>
        <end position="63"/>
    </location>
</feature>
<protein>
    <submittedName>
        <fullName evidence="8">Basic helix-loop-helix transcription factor</fullName>
    </submittedName>
</protein>
<dbReference type="Gene3D" id="4.10.280.10">
    <property type="entry name" value="Helix-loop-helix DNA-binding domain"/>
    <property type="match status" value="1"/>
</dbReference>
<dbReference type="PANTHER" id="PTHR13935:SF41">
    <property type="entry name" value="TRANSCRIPTION FACTOR ORG2-RELATED"/>
    <property type="match status" value="1"/>
</dbReference>
<keyword evidence="3" id="KW-0238">DNA-binding</keyword>
<dbReference type="Proteomes" id="UP001454036">
    <property type="component" value="Unassembled WGS sequence"/>
</dbReference>
<evidence type="ECO:0000256" key="4">
    <source>
        <dbReference type="ARBA" id="ARBA00023163"/>
    </source>
</evidence>
<organism evidence="8 9">
    <name type="scientific">Lithospermum erythrorhizon</name>
    <name type="common">Purple gromwell</name>
    <name type="synonym">Lithospermum officinale var. erythrorhizon</name>
    <dbReference type="NCBI Taxonomy" id="34254"/>
    <lineage>
        <taxon>Eukaryota</taxon>
        <taxon>Viridiplantae</taxon>
        <taxon>Streptophyta</taxon>
        <taxon>Embryophyta</taxon>
        <taxon>Tracheophyta</taxon>
        <taxon>Spermatophyta</taxon>
        <taxon>Magnoliopsida</taxon>
        <taxon>eudicotyledons</taxon>
        <taxon>Gunneridae</taxon>
        <taxon>Pentapetalae</taxon>
        <taxon>asterids</taxon>
        <taxon>lamiids</taxon>
        <taxon>Boraginales</taxon>
        <taxon>Boraginaceae</taxon>
        <taxon>Boraginoideae</taxon>
        <taxon>Lithospermeae</taxon>
        <taxon>Lithospermum</taxon>
    </lineage>
</organism>
<dbReference type="GO" id="GO:0010106">
    <property type="term" value="P:cellular response to iron ion starvation"/>
    <property type="evidence" value="ECO:0007669"/>
    <property type="project" value="UniProtKB-ARBA"/>
</dbReference>
<feature type="region of interest" description="Disordered" evidence="6">
    <location>
        <begin position="43"/>
        <end position="72"/>
    </location>
</feature>
<evidence type="ECO:0000256" key="6">
    <source>
        <dbReference type="SAM" id="MobiDB-lite"/>
    </source>
</evidence>
<gene>
    <name evidence="8" type="ORF">LIER_26580</name>
</gene>
<dbReference type="PROSITE" id="PS50888">
    <property type="entry name" value="BHLH"/>
    <property type="match status" value="1"/>
</dbReference>
<evidence type="ECO:0000259" key="7">
    <source>
        <dbReference type="PROSITE" id="PS50888"/>
    </source>
</evidence>
<dbReference type="InterPro" id="IPR015660">
    <property type="entry name" value="MASH1/Ascl1a-like"/>
</dbReference>
<dbReference type="GO" id="GO:0046983">
    <property type="term" value="F:protein dimerization activity"/>
    <property type="evidence" value="ECO:0007669"/>
    <property type="project" value="InterPro"/>
</dbReference>
<dbReference type="Pfam" id="PF00010">
    <property type="entry name" value="HLH"/>
    <property type="match status" value="1"/>
</dbReference>
<dbReference type="CDD" id="cd18914">
    <property type="entry name" value="bHLH_AtORG2_like"/>
    <property type="match status" value="1"/>
</dbReference>
<evidence type="ECO:0000256" key="1">
    <source>
        <dbReference type="ARBA" id="ARBA00004123"/>
    </source>
</evidence>
<keyword evidence="9" id="KW-1185">Reference proteome</keyword>
<accession>A0AAV3R8W3</accession>
<reference evidence="8 9" key="1">
    <citation type="submission" date="2024-01" db="EMBL/GenBank/DDBJ databases">
        <title>The complete chloroplast genome sequence of Lithospermum erythrorhizon: insights into the phylogenetic relationship among Boraginaceae species and the maternal lineages of purple gromwells.</title>
        <authorList>
            <person name="Okada T."/>
            <person name="Watanabe K."/>
        </authorList>
    </citation>
    <scope>NUCLEOTIDE SEQUENCE [LARGE SCALE GENOMIC DNA]</scope>
</reference>